<feature type="chain" id="PRO_5034619880" description="GH16 domain-containing protein" evidence="1">
    <location>
        <begin position="21"/>
        <end position="356"/>
    </location>
</feature>
<protein>
    <recommendedName>
        <fullName evidence="2">GH16 domain-containing protein</fullName>
    </recommendedName>
</protein>
<comment type="caution">
    <text evidence="3">The sequence shown here is derived from an EMBL/GenBank/DDBJ whole genome shotgun (WGS) entry which is preliminary data.</text>
</comment>
<feature type="domain" description="GH16" evidence="2">
    <location>
        <begin position="29"/>
        <end position="268"/>
    </location>
</feature>
<dbReference type="InterPro" id="IPR013320">
    <property type="entry name" value="ConA-like_dom_sf"/>
</dbReference>
<dbReference type="GO" id="GO:0009251">
    <property type="term" value="P:glucan catabolic process"/>
    <property type="evidence" value="ECO:0007669"/>
    <property type="project" value="TreeGrafter"/>
</dbReference>
<dbReference type="Proteomes" id="UP000635477">
    <property type="component" value="Unassembled WGS sequence"/>
</dbReference>
<evidence type="ECO:0000313" key="3">
    <source>
        <dbReference type="EMBL" id="KAF4981033.1"/>
    </source>
</evidence>
<keyword evidence="1" id="KW-0732">Signal</keyword>
<dbReference type="PROSITE" id="PS51762">
    <property type="entry name" value="GH16_2"/>
    <property type="match status" value="1"/>
</dbReference>
<organism evidence="3 4">
    <name type="scientific">Fusarium zealandicum</name>
    <dbReference type="NCBI Taxonomy" id="1053134"/>
    <lineage>
        <taxon>Eukaryota</taxon>
        <taxon>Fungi</taxon>
        <taxon>Dikarya</taxon>
        <taxon>Ascomycota</taxon>
        <taxon>Pezizomycotina</taxon>
        <taxon>Sordariomycetes</taxon>
        <taxon>Hypocreomycetidae</taxon>
        <taxon>Hypocreales</taxon>
        <taxon>Nectriaceae</taxon>
        <taxon>Fusarium</taxon>
        <taxon>Fusarium staphyleae species complex</taxon>
    </lineage>
</organism>
<dbReference type="SUPFAM" id="SSF49899">
    <property type="entry name" value="Concanavalin A-like lectins/glucanases"/>
    <property type="match status" value="1"/>
</dbReference>
<evidence type="ECO:0000313" key="4">
    <source>
        <dbReference type="Proteomes" id="UP000635477"/>
    </source>
</evidence>
<sequence length="356" mass="39212">MHKLWMSLMLAAASGHQTTCKTFSLKTTYDSTNFFDQFNFRDAAYFNSIDPAYQGDPTNGSVNYLSKSKAISSGLTKTSNHQVYIGVDSTNKAKLRGKSKTIHGRDSVRLESKTTWSSGILIADIEHMPAGCGVWPSFWSYNFDEDPVGEIDIIEGINDWNQNVVSLHTCGKCSFTKIGGLDERPNCNNGGTESDQCEDGQNLSVSRIPRLSGYQANPVLSDGCGNTMSADSYGSAFNKGKGGVYATWLEADALKLYWWKRQNIPADIKDGKPDPTKWGKPASQFISGASCDVGAYFKGLTIIINTAFCGDNIDQNTWNGECRTSTKAKTCDSYVTNSPQAFKEAYWLFNSIKLYQ</sequence>
<proteinExistence type="predicted"/>
<evidence type="ECO:0000259" key="2">
    <source>
        <dbReference type="PROSITE" id="PS51762"/>
    </source>
</evidence>
<dbReference type="GO" id="GO:0004553">
    <property type="term" value="F:hydrolase activity, hydrolyzing O-glycosyl compounds"/>
    <property type="evidence" value="ECO:0007669"/>
    <property type="project" value="InterPro"/>
</dbReference>
<dbReference type="InterPro" id="IPR050546">
    <property type="entry name" value="Glycosyl_Hydrlase_16"/>
</dbReference>
<dbReference type="InterPro" id="IPR000757">
    <property type="entry name" value="Beta-glucanase-like"/>
</dbReference>
<reference evidence="3" key="2">
    <citation type="submission" date="2020-05" db="EMBL/GenBank/DDBJ databases">
        <authorList>
            <person name="Kim H.-S."/>
            <person name="Proctor R.H."/>
            <person name="Brown D.W."/>
        </authorList>
    </citation>
    <scope>NUCLEOTIDE SEQUENCE</scope>
    <source>
        <strain evidence="3">NRRL 22465</strain>
    </source>
</reference>
<dbReference type="Gene3D" id="2.60.120.200">
    <property type="match status" value="1"/>
</dbReference>
<dbReference type="CDD" id="cd02181">
    <property type="entry name" value="GH16_fungal_Lam16A_glucanase"/>
    <property type="match status" value="1"/>
</dbReference>
<feature type="signal peptide" evidence="1">
    <location>
        <begin position="1"/>
        <end position="20"/>
    </location>
</feature>
<keyword evidence="4" id="KW-1185">Reference proteome</keyword>
<reference evidence="3" key="1">
    <citation type="journal article" date="2020" name="BMC Genomics">
        <title>Correction to: Identification and distribution of gene clusters required for synthesis of sphingolipid metabolism inhibitors in diverse species of the filamentous fungus Fusarium.</title>
        <authorList>
            <person name="Kim H.S."/>
            <person name="Lohmar J.M."/>
            <person name="Busman M."/>
            <person name="Brown D.W."/>
            <person name="Naumann T.A."/>
            <person name="Divon H.H."/>
            <person name="Lysoe E."/>
            <person name="Uhlig S."/>
            <person name="Proctor R.H."/>
        </authorList>
    </citation>
    <scope>NUCLEOTIDE SEQUENCE</scope>
    <source>
        <strain evidence="3">NRRL 22465</strain>
    </source>
</reference>
<dbReference type="Pfam" id="PF26113">
    <property type="entry name" value="GH16_XgeA"/>
    <property type="match status" value="1"/>
</dbReference>
<dbReference type="EMBL" id="JABEYC010000189">
    <property type="protein sequence ID" value="KAF4981033.1"/>
    <property type="molecule type" value="Genomic_DNA"/>
</dbReference>
<accession>A0A8H4UQ61</accession>
<dbReference type="PANTHER" id="PTHR10963">
    <property type="entry name" value="GLYCOSYL HYDROLASE-RELATED"/>
    <property type="match status" value="1"/>
</dbReference>
<name>A0A8H4UQ61_9HYPO</name>
<gene>
    <name evidence="3" type="ORF">FZEAL_3085</name>
</gene>
<dbReference type="AlphaFoldDB" id="A0A8H4UQ61"/>
<dbReference type="OrthoDB" id="192832at2759"/>
<evidence type="ECO:0000256" key="1">
    <source>
        <dbReference type="SAM" id="SignalP"/>
    </source>
</evidence>
<dbReference type="PANTHER" id="PTHR10963:SF24">
    <property type="entry name" value="GLYCOSIDASE C21B10.07-RELATED"/>
    <property type="match status" value="1"/>
</dbReference>